<keyword evidence="2 10" id="KW-0645">Protease</keyword>
<dbReference type="PRINTS" id="PR00792">
    <property type="entry name" value="PEPSIN"/>
</dbReference>
<feature type="chain" id="PRO_5004286714" evidence="11">
    <location>
        <begin position="21"/>
        <end position="408"/>
    </location>
</feature>
<dbReference type="KEGG" id="ago:AGOS_ACR144W"/>
<dbReference type="InterPro" id="IPR021109">
    <property type="entry name" value="Peptidase_aspartic_dom_sf"/>
</dbReference>
<dbReference type="eggNOG" id="KOG1339">
    <property type="taxonomic scope" value="Eukaryota"/>
</dbReference>
<keyword evidence="6 9" id="KW-1015">Disulfide bond</keyword>
<dbReference type="STRING" id="284811.Q75BX7"/>
<dbReference type="RefSeq" id="NP_983546.1">
    <property type="nucleotide sequence ID" value="NM_208899.1"/>
</dbReference>
<evidence type="ECO:0000256" key="4">
    <source>
        <dbReference type="ARBA" id="ARBA00022750"/>
    </source>
</evidence>
<reference evidence="13 14" key="1">
    <citation type="journal article" date="2004" name="Science">
        <title>The Ashbya gossypii genome as a tool for mapping the ancient Saccharomyces cerevisiae genome.</title>
        <authorList>
            <person name="Dietrich F.S."/>
            <person name="Voegeli S."/>
            <person name="Brachat S."/>
            <person name="Lerch A."/>
            <person name="Gates K."/>
            <person name="Steiner S."/>
            <person name="Mohr C."/>
            <person name="Pohlmann R."/>
            <person name="Luedi P."/>
            <person name="Choi S."/>
            <person name="Wing R.A."/>
            <person name="Flavier A."/>
            <person name="Gaffney T.D."/>
            <person name="Philippsen P."/>
        </authorList>
    </citation>
    <scope>NUCLEOTIDE SEQUENCE [LARGE SCALE GENOMIC DNA]</scope>
    <source>
        <strain evidence="14">ATCC 10895 / CBS 109.51 / FGSC 9923 / NRRL Y-1056</strain>
    </source>
</reference>
<dbReference type="PROSITE" id="PS51767">
    <property type="entry name" value="PEPTIDASE_A1"/>
    <property type="match status" value="1"/>
</dbReference>
<dbReference type="SUPFAM" id="SSF50630">
    <property type="entry name" value="Acid proteases"/>
    <property type="match status" value="1"/>
</dbReference>
<gene>
    <name evidence="13" type="ORF">AGOS_ACR144W</name>
</gene>
<dbReference type="AlphaFoldDB" id="Q75BX7"/>
<feature type="disulfide bond" evidence="9">
    <location>
        <begin position="124"/>
        <end position="129"/>
    </location>
</feature>
<comment type="similarity">
    <text evidence="1 10">Belongs to the peptidase A1 family.</text>
</comment>
<dbReference type="OMA" id="KYDHDAS"/>
<sequence length="408" mass="44484">MRFQTLLPLAALLAPSFANAEGGVYKATLHKQSFDITPEELSMKQRAASVGQKYLNALSKVVSDPSIQNEYNLFAKNNDGHVSELANLANNIYAADVTIGTPPQDFRVVVDTGSSTLWVPGKECRAMACRLHKRYDHDRSSTYKENGTLTGVTYGSGSIMGYVSEDTFRISDLEIPGQQFTETTDEPGSVFVFAAFDGILGLAYPSLGYGVTPPFQQLMEKKLVKEPVFGMYLDDMKTGEGNGQLVLGGYDETKFKGEIAWLPVRRQAYWEVVFDSVTVGDDNIPLENYGAAIDSGTSLITFPSELFNQFISKLSGVTKDRQGNVYVDCANKQTAPPLTFGFGGHKFSISGEDYIISVPGQSARCMPAIVQLDIDSAGKVAIIGDVFLRRYYSIYDFGNNAVGLATAV</sequence>
<dbReference type="GO" id="GO:0051603">
    <property type="term" value="P:proteolysis involved in protein catabolic process"/>
    <property type="evidence" value="ECO:0000318"/>
    <property type="project" value="GO_Central"/>
</dbReference>
<dbReference type="InterPro" id="IPR001461">
    <property type="entry name" value="Aspartic_peptidase_A1"/>
</dbReference>
<evidence type="ECO:0000259" key="12">
    <source>
        <dbReference type="PROSITE" id="PS51767"/>
    </source>
</evidence>
<dbReference type="Pfam" id="PF00026">
    <property type="entry name" value="Asp"/>
    <property type="match status" value="1"/>
</dbReference>
<organism evidence="13 14">
    <name type="scientific">Eremothecium gossypii (strain ATCC 10895 / CBS 109.51 / FGSC 9923 / NRRL Y-1056)</name>
    <name type="common">Yeast</name>
    <name type="synonym">Ashbya gossypii</name>
    <dbReference type="NCBI Taxonomy" id="284811"/>
    <lineage>
        <taxon>Eukaryota</taxon>
        <taxon>Fungi</taxon>
        <taxon>Dikarya</taxon>
        <taxon>Ascomycota</taxon>
        <taxon>Saccharomycotina</taxon>
        <taxon>Saccharomycetes</taxon>
        <taxon>Saccharomycetales</taxon>
        <taxon>Saccharomycetaceae</taxon>
        <taxon>Eremothecium</taxon>
    </lineage>
</organism>
<dbReference type="PANTHER" id="PTHR47966:SF51">
    <property type="entry name" value="BETA-SITE APP-CLEAVING ENZYME, ISOFORM A-RELATED"/>
    <property type="match status" value="1"/>
</dbReference>
<dbReference type="GO" id="GO:0000324">
    <property type="term" value="C:fungal-type vacuole"/>
    <property type="evidence" value="ECO:0000318"/>
    <property type="project" value="GO_Central"/>
</dbReference>
<dbReference type="EMBL" id="AE016816">
    <property type="protein sequence ID" value="AAS51370.1"/>
    <property type="molecule type" value="Genomic_DNA"/>
</dbReference>
<keyword evidence="3 11" id="KW-0732">Signal</keyword>
<name>Q75BX7_EREGS</name>
<proteinExistence type="inferred from homology"/>
<dbReference type="FunFam" id="2.40.70.10:FF:000002">
    <property type="entry name" value="Vacuolar aspartic proteinase"/>
    <property type="match status" value="1"/>
</dbReference>
<feature type="domain" description="Peptidase A1" evidence="12">
    <location>
        <begin position="93"/>
        <end position="405"/>
    </location>
</feature>
<evidence type="ECO:0000256" key="6">
    <source>
        <dbReference type="ARBA" id="ARBA00023157"/>
    </source>
</evidence>
<dbReference type="InterPro" id="IPR001969">
    <property type="entry name" value="Aspartic_peptidase_AS"/>
</dbReference>
<evidence type="ECO:0000313" key="14">
    <source>
        <dbReference type="Proteomes" id="UP000000591"/>
    </source>
</evidence>
<evidence type="ECO:0000256" key="8">
    <source>
        <dbReference type="PIRSR" id="PIRSR601461-1"/>
    </source>
</evidence>
<dbReference type="FunCoup" id="Q75BX7">
    <property type="interactions" value="422"/>
</dbReference>
<dbReference type="InterPro" id="IPR033121">
    <property type="entry name" value="PEPTIDASE_A1"/>
</dbReference>
<keyword evidence="5 10" id="KW-0378">Hydrolase</keyword>
<evidence type="ECO:0000256" key="2">
    <source>
        <dbReference type="ARBA" id="ARBA00022670"/>
    </source>
</evidence>
<reference evidence="14" key="2">
    <citation type="journal article" date="2013" name="G3 (Bethesda)">
        <title>Genomes of Ashbya fungi isolated from insects reveal four mating-type loci, numerous translocations, lack of transposons, and distinct gene duplications.</title>
        <authorList>
            <person name="Dietrich F.S."/>
            <person name="Voegeli S."/>
            <person name="Kuo S."/>
            <person name="Philippsen P."/>
        </authorList>
    </citation>
    <scope>GENOME REANNOTATION</scope>
    <source>
        <strain evidence="14">ATCC 10895 / CBS 109.51 / FGSC 9923 / NRRL Y-1056</strain>
    </source>
</reference>
<accession>Q75BX7</accession>
<dbReference type="Proteomes" id="UP000000591">
    <property type="component" value="Chromosome III"/>
</dbReference>
<dbReference type="MEROPS" id="A01.018"/>
<dbReference type="OrthoDB" id="771136at2759"/>
<dbReference type="FunFam" id="2.40.70.10:FF:000004">
    <property type="entry name" value="Pepsin A"/>
    <property type="match status" value="1"/>
</dbReference>
<evidence type="ECO:0000256" key="10">
    <source>
        <dbReference type="RuleBase" id="RU000454"/>
    </source>
</evidence>
<dbReference type="HOGENOM" id="CLU_013253_3_4_1"/>
<dbReference type="InParanoid" id="Q75BX7"/>
<dbReference type="PROSITE" id="PS00141">
    <property type="entry name" value="ASP_PROTEASE"/>
    <property type="match status" value="2"/>
</dbReference>
<protein>
    <submittedName>
        <fullName evidence="13">ACR144Wp</fullName>
    </submittedName>
</protein>
<evidence type="ECO:0000256" key="9">
    <source>
        <dbReference type="PIRSR" id="PIRSR601461-2"/>
    </source>
</evidence>
<evidence type="ECO:0000313" key="13">
    <source>
        <dbReference type="EMBL" id="AAS51370.1"/>
    </source>
</evidence>
<dbReference type="GeneID" id="4619678"/>
<feature type="active site" evidence="8">
    <location>
        <position position="111"/>
    </location>
</feature>
<dbReference type="PANTHER" id="PTHR47966">
    <property type="entry name" value="BETA-SITE APP-CLEAVING ENZYME, ISOFORM A-RELATED"/>
    <property type="match status" value="1"/>
</dbReference>
<evidence type="ECO:0000256" key="11">
    <source>
        <dbReference type="SAM" id="SignalP"/>
    </source>
</evidence>
<keyword evidence="4 10" id="KW-0064">Aspartyl protease</keyword>
<keyword evidence="14" id="KW-1185">Reference proteome</keyword>
<evidence type="ECO:0000256" key="5">
    <source>
        <dbReference type="ARBA" id="ARBA00022801"/>
    </source>
</evidence>
<evidence type="ECO:0000256" key="3">
    <source>
        <dbReference type="ARBA" id="ARBA00022729"/>
    </source>
</evidence>
<dbReference type="Gene3D" id="2.40.70.10">
    <property type="entry name" value="Acid Proteases"/>
    <property type="match status" value="2"/>
</dbReference>
<feature type="signal peptide" evidence="11">
    <location>
        <begin position="1"/>
        <end position="20"/>
    </location>
</feature>
<dbReference type="GO" id="GO:0004190">
    <property type="term" value="F:aspartic-type endopeptidase activity"/>
    <property type="evidence" value="ECO:0000318"/>
    <property type="project" value="GO_Central"/>
</dbReference>
<evidence type="ECO:0000256" key="1">
    <source>
        <dbReference type="ARBA" id="ARBA00007447"/>
    </source>
</evidence>
<feature type="active site" evidence="8">
    <location>
        <position position="294"/>
    </location>
</feature>
<keyword evidence="7" id="KW-0325">Glycoprotein</keyword>
<evidence type="ECO:0000256" key="7">
    <source>
        <dbReference type="ARBA" id="ARBA00023180"/>
    </source>
</evidence>